<evidence type="ECO:0000256" key="1">
    <source>
        <dbReference type="SAM" id="MobiDB-lite"/>
    </source>
</evidence>
<evidence type="ECO:0000313" key="3">
    <source>
        <dbReference type="EMBL" id="GAA5797659.1"/>
    </source>
</evidence>
<keyword evidence="4" id="KW-1185">Reference proteome</keyword>
<keyword evidence="2" id="KW-0732">Signal</keyword>
<feature type="chain" id="PRO_5047044484" evidence="2">
    <location>
        <begin position="23"/>
        <end position="98"/>
    </location>
</feature>
<reference evidence="3 4" key="1">
    <citation type="submission" date="2024-04" db="EMBL/GenBank/DDBJ databases">
        <title>genome sequences of Mucor flavus KT1a and Helicostylum pulchrum KT1b strains isolation_sourced from the surface of a dry-aged beef.</title>
        <authorList>
            <person name="Toyotome T."/>
            <person name="Hosono M."/>
            <person name="Torimaru M."/>
            <person name="Fukuda K."/>
            <person name="Mikami N."/>
        </authorList>
    </citation>
    <scope>NUCLEOTIDE SEQUENCE [LARGE SCALE GENOMIC DNA]</scope>
    <source>
        <strain evidence="3 4">KT1b</strain>
    </source>
</reference>
<dbReference type="EMBL" id="BAABUJ010000008">
    <property type="protein sequence ID" value="GAA5797659.1"/>
    <property type="molecule type" value="Genomic_DNA"/>
</dbReference>
<feature type="region of interest" description="Disordered" evidence="1">
    <location>
        <begin position="79"/>
        <end position="98"/>
    </location>
</feature>
<protein>
    <submittedName>
        <fullName evidence="3">Uncharacterized protein</fullName>
    </submittedName>
</protein>
<name>A0ABP9XS89_9FUNG</name>
<organism evidence="3 4">
    <name type="scientific">Helicostylum pulchrum</name>
    <dbReference type="NCBI Taxonomy" id="562976"/>
    <lineage>
        <taxon>Eukaryota</taxon>
        <taxon>Fungi</taxon>
        <taxon>Fungi incertae sedis</taxon>
        <taxon>Mucoromycota</taxon>
        <taxon>Mucoromycotina</taxon>
        <taxon>Mucoromycetes</taxon>
        <taxon>Mucorales</taxon>
        <taxon>Mucorineae</taxon>
        <taxon>Mucoraceae</taxon>
        <taxon>Helicostylum</taxon>
    </lineage>
</organism>
<comment type="caution">
    <text evidence="3">The sequence shown here is derived from an EMBL/GenBank/DDBJ whole genome shotgun (WGS) entry which is preliminary data.</text>
</comment>
<feature type="signal peptide" evidence="2">
    <location>
        <begin position="1"/>
        <end position="22"/>
    </location>
</feature>
<evidence type="ECO:0000313" key="4">
    <source>
        <dbReference type="Proteomes" id="UP001476247"/>
    </source>
</evidence>
<gene>
    <name evidence="3" type="ORF">HPULCUR_003050</name>
</gene>
<evidence type="ECO:0000256" key="2">
    <source>
        <dbReference type="SAM" id="SignalP"/>
    </source>
</evidence>
<feature type="compositionally biased region" description="Low complexity" evidence="1">
    <location>
        <begin position="89"/>
        <end position="98"/>
    </location>
</feature>
<proteinExistence type="predicted"/>
<accession>A0ABP9XS89</accession>
<sequence>MKNYLFLIALVCFLLPILSVTAAEEANAETDVNNGGGGRGGRGGCGGGRRYGDRWNWGCNTCWCDRSGTHCTNRRCRYADEEPSPFPTPSSSATPSST</sequence>
<dbReference type="SUPFAM" id="SSF57603">
    <property type="entry name" value="FnI-like domain"/>
    <property type="match status" value="1"/>
</dbReference>
<dbReference type="Proteomes" id="UP001476247">
    <property type="component" value="Unassembled WGS sequence"/>
</dbReference>